<dbReference type="Proteomes" id="UP000093796">
    <property type="component" value="Unassembled WGS sequence"/>
</dbReference>
<accession>A0A1A0DF45</accession>
<feature type="region of interest" description="Disordered" evidence="1">
    <location>
        <begin position="17"/>
        <end position="42"/>
    </location>
</feature>
<gene>
    <name evidence="2" type="ORF">SRCM100623_00742</name>
</gene>
<dbReference type="EMBL" id="LYUD01000078">
    <property type="protein sequence ID" value="OAZ73913.1"/>
    <property type="molecule type" value="Genomic_DNA"/>
</dbReference>
<dbReference type="AlphaFoldDB" id="A0A1A0DF45"/>
<reference evidence="2 3" key="1">
    <citation type="submission" date="2016-05" db="EMBL/GenBank/DDBJ databases">
        <title>Genome sequencing of Acetobacter pasteurianus strain SRCM100623.</title>
        <authorList>
            <person name="Song Y.R."/>
        </authorList>
    </citation>
    <scope>NUCLEOTIDE SEQUENCE [LARGE SCALE GENOMIC DNA]</scope>
    <source>
        <strain evidence="2 3">SRCM100623</strain>
    </source>
</reference>
<organism evidence="2 3">
    <name type="scientific">Acetobacter pasteurianus</name>
    <name type="common">Acetobacter turbidans</name>
    <dbReference type="NCBI Taxonomy" id="438"/>
    <lineage>
        <taxon>Bacteria</taxon>
        <taxon>Pseudomonadati</taxon>
        <taxon>Pseudomonadota</taxon>
        <taxon>Alphaproteobacteria</taxon>
        <taxon>Acetobacterales</taxon>
        <taxon>Acetobacteraceae</taxon>
        <taxon>Acetobacter</taxon>
    </lineage>
</organism>
<evidence type="ECO:0000256" key="1">
    <source>
        <dbReference type="SAM" id="MobiDB-lite"/>
    </source>
</evidence>
<comment type="caution">
    <text evidence="2">The sequence shown here is derived from an EMBL/GenBank/DDBJ whole genome shotgun (WGS) entry which is preliminary data.</text>
</comment>
<name>A0A1A0DF45_ACEPA</name>
<sequence length="42" mass="4686">MVKEKIKEIARNIKDESDSHLFHSSPSRCEHSACQPAQGYGA</sequence>
<dbReference type="PATRIC" id="fig|438.15.peg.855"/>
<evidence type="ECO:0000313" key="2">
    <source>
        <dbReference type="EMBL" id="OAZ73913.1"/>
    </source>
</evidence>
<proteinExistence type="predicted"/>
<evidence type="ECO:0000313" key="3">
    <source>
        <dbReference type="Proteomes" id="UP000093796"/>
    </source>
</evidence>
<protein>
    <submittedName>
        <fullName evidence="2">Uncharacterized protein</fullName>
    </submittedName>
</protein>